<keyword evidence="8 9" id="KW-0539">Nucleus</keyword>
<dbReference type="RefSeq" id="XP_065657068.1">
    <property type="nucleotide sequence ID" value="XM_065800996.1"/>
</dbReference>
<evidence type="ECO:0000256" key="10">
    <source>
        <dbReference type="SAM" id="MobiDB-lite"/>
    </source>
</evidence>
<keyword evidence="9" id="KW-0067">ATP-binding</keyword>
<dbReference type="InterPro" id="IPR003959">
    <property type="entry name" value="ATPase_AAA_core"/>
</dbReference>
<dbReference type="InterPro" id="IPR054425">
    <property type="entry name" value="Cdc6_ORC1-like_ATPase_lid"/>
</dbReference>
<gene>
    <name evidence="13" type="primary">LOC100203804</name>
</gene>
<dbReference type="SMART" id="SM01074">
    <property type="entry name" value="Cdc6_C"/>
    <property type="match status" value="1"/>
</dbReference>
<keyword evidence="5" id="KW-0479">Metal-binding</keyword>
<dbReference type="SUPFAM" id="SSF52540">
    <property type="entry name" value="P-loop containing nucleoside triphosphate hydrolases"/>
    <property type="match status" value="1"/>
</dbReference>
<evidence type="ECO:0000256" key="3">
    <source>
        <dbReference type="ARBA" id="ARBA00019081"/>
    </source>
</evidence>
<feature type="domain" description="BAH" evidence="11">
    <location>
        <begin position="38"/>
        <end position="166"/>
    </location>
</feature>
<keyword evidence="4 9" id="KW-0235">DNA replication</keyword>
<comment type="function">
    <text evidence="9">Component of the origin recognition complex (ORC) that binds origins of replication. DNA-binding is ATP-dependent, however specific DNA sequences that define origins of replication have not been identified so far. ORC is required to assemble the pre-replication complex necessary to initiate DNA replication.</text>
</comment>
<sequence>MAKYFPSIEEEHVKFVWKSEPIKEKRSVFYNSCSINDQLINIGDCVLVKQSDGGFAVGVLIKLFEDVGENPFRAKLKWYYKYSEIPKKVRTAWELQGNKEIGEHELFEISEDSMLSPYEEIDAETIYKSCNVQIVPFDFSLQESDSTKYYIRYKLTKTGLVSIINSVNQQQNLSSIKLNQSLKLKNKSGGAVCKEKVSSPDKLKSSCNIVCLKTPVIDMGCKVKKRTLIIDKGCHVDKSKATHKMSPNKKATDSLFKNILIEKNKNKKAGKKLYTTEEIINNVNNSDDNEVLSEISESDSSSVCSTKQQSADVLIASNSFQQDNPKMNLTKNSDFKQIRSRPRRTFTSISEKVTNLSTLKKGVMNKSFLLDNTVELSCSESNLKSDKKVKLSNNKRIKKKTDITFDLSSCDSDEDFDVKSEGTESDEKNNNLQKSHKKKISKQIKNTPGSFKKVFKSQGLASTPLLSERSKPLLDAKTPLEKARKRLHVSAVPDCLPCRENEFESILSYVSSRLQEHSGGCMYISGVPGTGKTATVHEVIRRLKSDYSDMVPCFKFIEINGMKLTNPNQAYSAILKLLTGQKATPDHAASLLEKKFCNPEPKKDHVVILVDELDLLWTRKQNVMYNLFDWPARQHSRLVILAVANTMDLPERVMMNRVSSRLGLTRITFQPYNFKQLQEIVLSRITGIEAFEEHALQLVARKVAAVSGDARRCLDICRRAVEIAELSNEKKNPLKGIVGMKHVEIALKEMFSSPKILALQSLSTMEVLFMKAVISEFRRTGLEEALFFEVFEQFRSHCQIEGFFTPNASEAFAICSSLNACKFLLVEPGYKDIYQRIRLNVNKDDVMFAFKCSENK</sequence>
<dbReference type="InterPro" id="IPR003593">
    <property type="entry name" value="AAA+_ATPase"/>
</dbReference>
<name>A0ABM4C644_HYDVU</name>
<dbReference type="Pfam" id="PF09079">
    <property type="entry name" value="WHD_Cdc6"/>
    <property type="match status" value="1"/>
</dbReference>
<evidence type="ECO:0000256" key="8">
    <source>
        <dbReference type="ARBA" id="ARBA00023242"/>
    </source>
</evidence>
<feature type="region of interest" description="Disordered" evidence="10">
    <location>
        <begin position="414"/>
        <end position="443"/>
    </location>
</feature>
<dbReference type="InterPro" id="IPR001025">
    <property type="entry name" value="BAH_dom"/>
</dbReference>
<dbReference type="PROSITE" id="PS51038">
    <property type="entry name" value="BAH"/>
    <property type="match status" value="1"/>
</dbReference>
<evidence type="ECO:0000256" key="1">
    <source>
        <dbReference type="ARBA" id="ARBA00004123"/>
    </source>
</evidence>
<dbReference type="CDD" id="cd00009">
    <property type="entry name" value="AAA"/>
    <property type="match status" value="1"/>
</dbReference>
<organism evidence="12 13">
    <name type="scientific">Hydra vulgaris</name>
    <name type="common">Hydra</name>
    <name type="synonym">Hydra attenuata</name>
    <dbReference type="NCBI Taxonomy" id="6087"/>
    <lineage>
        <taxon>Eukaryota</taxon>
        <taxon>Metazoa</taxon>
        <taxon>Cnidaria</taxon>
        <taxon>Hydrozoa</taxon>
        <taxon>Hydroidolina</taxon>
        <taxon>Anthoathecata</taxon>
        <taxon>Aplanulata</taxon>
        <taxon>Hydridae</taxon>
        <taxon>Hydra</taxon>
    </lineage>
</organism>
<dbReference type="Gene3D" id="2.30.30.490">
    <property type="match status" value="1"/>
</dbReference>
<feature type="compositionally biased region" description="Basic and acidic residues" evidence="10">
    <location>
        <begin position="417"/>
        <end position="429"/>
    </location>
</feature>
<evidence type="ECO:0000256" key="9">
    <source>
        <dbReference type="RuleBase" id="RU365058"/>
    </source>
</evidence>
<dbReference type="PANTHER" id="PTHR10763:SF23">
    <property type="entry name" value="ORIGIN RECOGNITION COMPLEX SUBUNIT 1"/>
    <property type="match status" value="1"/>
</dbReference>
<evidence type="ECO:0000256" key="6">
    <source>
        <dbReference type="ARBA" id="ARBA00022842"/>
    </source>
</evidence>
<keyword evidence="7 9" id="KW-0238">DNA-binding</keyword>
<dbReference type="Pfam" id="PF00004">
    <property type="entry name" value="AAA"/>
    <property type="match status" value="1"/>
</dbReference>
<dbReference type="SMART" id="SM00382">
    <property type="entry name" value="AAA"/>
    <property type="match status" value="1"/>
</dbReference>
<evidence type="ECO:0000259" key="11">
    <source>
        <dbReference type="PROSITE" id="PS51038"/>
    </source>
</evidence>
<evidence type="ECO:0000256" key="4">
    <source>
        <dbReference type="ARBA" id="ARBA00022705"/>
    </source>
</evidence>
<comment type="subcellular location">
    <subcellularLocation>
        <location evidence="1 9">Nucleus</location>
    </subcellularLocation>
</comment>
<dbReference type="InterPro" id="IPR027417">
    <property type="entry name" value="P-loop_NTPase"/>
</dbReference>
<dbReference type="InterPro" id="IPR043151">
    <property type="entry name" value="BAH_sf"/>
</dbReference>
<evidence type="ECO:0000313" key="12">
    <source>
        <dbReference type="Proteomes" id="UP001652625"/>
    </source>
</evidence>
<dbReference type="Proteomes" id="UP001652625">
    <property type="component" value="Chromosome 07"/>
</dbReference>
<proteinExistence type="inferred from homology"/>
<dbReference type="Pfam" id="PF22606">
    <property type="entry name" value="Cdc6-ORC-like_ATPase_lid"/>
    <property type="match status" value="1"/>
</dbReference>
<dbReference type="Gene3D" id="3.40.50.300">
    <property type="entry name" value="P-loop containing nucleotide triphosphate hydrolases"/>
    <property type="match status" value="1"/>
</dbReference>
<dbReference type="InterPro" id="IPR050311">
    <property type="entry name" value="ORC1/CDC6"/>
</dbReference>
<keyword evidence="9" id="KW-0547">Nucleotide-binding</keyword>
<comment type="similarity">
    <text evidence="2 9">Belongs to the ORC1 family.</text>
</comment>
<keyword evidence="12" id="KW-1185">Reference proteome</keyword>
<protein>
    <recommendedName>
        <fullName evidence="3 9">Origin recognition complex subunit 1</fullName>
    </recommendedName>
</protein>
<evidence type="ECO:0000256" key="2">
    <source>
        <dbReference type="ARBA" id="ARBA00008398"/>
    </source>
</evidence>
<keyword evidence="6" id="KW-0460">Magnesium</keyword>
<reference evidence="13" key="1">
    <citation type="submission" date="2025-08" db="UniProtKB">
        <authorList>
            <consortium name="RefSeq"/>
        </authorList>
    </citation>
    <scope>IDENTIFICATION</scope>
</reference>
<evidence type="ECO:0000256" key="5">
    <source>
        <dbReference type="ARBA" id="ARBA00022723"/>
    </source>
</evidence>
<dbReference type="GeneID" id="100203804"/>
<comment type="subunit">
    <text evidence="9">ORC is composed of six subunits.</text>
</comment>
<dbReference type="CDD" id="cd08768">
    <property type="entry name" value="Cdc6_C"/>
    <property type="match status" value="1"/>
</dbReference>
<dbReference type="InterPro" id="IPR015163">
    <property type="entry name" value="Cdc6_C"/>
</dbReference>
<accession>A0ABM4C644</accession>
<dbReference type="PANTHER" id="PTHR10763">
    <property type="entry name" value="CELL DIVISION CONTROL PROTEIN 6-RELATED"/>
    <property type="match status" value="1"/>
</dbReference>
<evidence type="ECO:0000256" key="7">
    <source>
        <dbReference type="ARBA" id="ARBA00023125"/>
    </source>
</evidence>
<dbReference type="Gene3D" id="1.10.8.60">
    <property type="match status" value="1"/>
</dbReference>
<evidence type="ECO:0000313" key="13">
    <source>
        <dbReference type="RefSeq" id="XP_065657068.1"/>
    </source>
</evidence>